<dbReference type="SUPFAM" id="SSF47807">
    <property type="entry name" value="5' to 3' exonuclease, C-terminal subdomain"/>
    <property type="match status" value="1"/>
</dbReference>
<evidence type="ECO:0000256" key="4">
    <source>
        <dbReference type="ARBA" id="ARBA00022759"/>
    </source>
</evidence>
<dbReference type="PANTHER" id="PTHR11081">
    <property type="entry name" value="FLAP ENDONUCLEASE FAMILY MEMBER"/>
    <property type="match status" value="1"/>
</dbReference>
<feature type="domain" description="XPG-I" evidence="12">
    <location>
        <begin position="147"/>
        <end position="219"/>
    </location>
</feature>
<dbReference type="SMART" id="SM00279">
    <property type="entry name" value="HhH2"/>
    <property type="match status" value="1"/>
</dbReference>
<evidence type="ECO:0000256" key="7">
    <source>
        <dbReference type="ARBA" id="ARBA00022839"/>
    </source>
</evidence>
<comment type="subcellular location">
    <subcellularLocation>
        <location evidence="10">Nucleus</location>
        <location evidence="10">Nucleolus</location>
    </subcellularLocation>
    <subcellularLocation>
        <location evidence="10">Nucleus</location>
        <location evidence="10">Nucleoplasm</location>
    </subcellularLocation>
    <subcellularLocation>
        <location evidence="10">Mitochondrion</location>
    </subcellularLocation>
    <text evidence="10">Resides mostly in the nucleoli and relocalizes to the nucleoplasm upon DNA damage.</text>
</comment>
<gene>
    <name evidence="14" type="ORF">ADUPG1_000441</name>
</gene>
<keyword evidence="2 10" id="KW-0540">Nuclease</keyword>
<dbReference type="InterPro" id="IPR023426">
    <property type="entry name" value="Flap_endonuc"/>
</dbReference>
<dbReference type="SMART" id="SM00484">
    <property type="entry name" value="XPGI"/>
    <property type="match status" value="1"/>
</dbReference>
<sequence length="387" mass="43312">MGIHGLSKLIADNCPECVHKHPFKTYFGRIVALDAYMCLYQFLVAMRQPDGRPLQDSKGNITSHLKGILTRSARLIHSGIKPVFVFDGQPPELKSDEIAKRKAAKDKAVEEAEKAKEAGDEEARIKFERRIVHLTTSHVEESKTLLKLLGIPFVEAPSEAESQCVEMVRGGKAWAVATEDMDALTFGAPRVLRYLLSAEKKKLDVHEYHHDEVIKGLGLTHDQFVDLCILSGCDYCNTIFGVGNKTALKLIKEWGSIEEALEHLTPRQEKGVPSVFKYKEARKLFNNPHVTPAKDIELKWKAPDEEGVIEFLSKKEFSPDQVRKSIQKIVKAKKQGTQMRLDAMFGFSPSPSKPKTKSRTSKGSGGNDKTDTMKKGRKKITSATKKK</sequence>
<dbReference type="InterPro" id="IPR019974">
    <property type="entry name" value="XPG_CS"/>
</dbReference>
<comment type="cofactor">
    <cofactor evidence="10">
        <name>Mg(2+)</name>
        <dbReference type="ChEBI" id="CHEBI:18420"/>
    </cofactor>
    <text evidence="10">Binds 2 magnesium ions per subunit. They probably participate in the reaction catalyzed by the enzyme. May bind an additional third magnesium ion after substrate binding.</text>
</comment>
<dbReference type="PANTHER" id="PTHR11081:SF9">
    <property type="entry name" value="FLAP ENDONUCLEASE 1"/>
    <property type="match status" value="1"/>
</dbReference>
<evidence type="ECO:0000256" key="8">
    <source>
        <dbReference type="ARBA" id="ARBA00022842"/>
    </source>
</evidence>
<dbReference type="Gene3D" id="1.10.150.20">
    <property type="entry name" value="5' to 3' exonuclease, C-terminal subdomain"/>
    <property type="match status" value="1"/>
</dbReference>
<dbReference type="InterPro" id="IPR008918">
    <property type="entry name" value="HhH2"/>
</dbReference>
<dbReference type="PRINTS" id="PR00853">
    <property type="entry name" value="XPGRADSUPER"/>
</dbReference>
<evidence type="ECO:0000256" key="1">
    <source>
        <dbReference type="ARBA" id="ARBA00022705"/>
    </source>
</evidence>
<keyword evidence="6 10" id="KW-0378">Hydrolase</keyword>
<protein>
    <recommendedName>
        <fullName evidence="10">Flap endonuclease 1</fullName>
        <shortName evidence="10">FEN-1</shortName>
        <ecNumber evidence="10">3.1.-.-</ecNumber>
    </recommendedName>
    <alternativeName>
        <fullName evidence="10">Flap structure-specific endonuclease 1</fullName>
    </alternativeName>
</protein>
<proteinExistence type="inferred from homology"/>
<evidence type="ECO:0000313" key="14">
    <source>
        <dbReference type="EMBL" id="GKT28123.1"/>
    </source>
</evidence>
<evidence type="ECO:0000256" key="5">
    <source>
        <dbReference type="ARBA" id="ARBA00022763"/>
    </source>
</evidence>
<dbReference type="InterPro" id="IPR036279">
    <property type="entry name" value="5-3_exonuclease_C_sf"/>
</dbReference>
<dbReference type="EMBL" id="BQXS01000159">
    <property type="protein sequence ID" value="GKT28123.1"/>
    <property type="molecule type" value="Genomic_DNA"/>
</dbReference>
<dbReference type="SUPFAM" id="SSF88723">
    <property type="entry name" value="PIN domain-like"/>
    <property type="match status" value="1"/>
</dbReference>
<dbReference type="Proteomes" id="UP001057375">
    <property type="component" value="Unassembled WGS sequence"/>
</dbReference>
<keyword evidence="7 10" id="KW-0269">Exonuclease</keyword>
<evidence type="ECO:0000259" key="12">
    <source>
        <dbReference type="SMART" id="SM00484"/>
    </source>
</evidence>
<dbReference type="InterPro" id="IPR006084">
    <property type="entry name" value="XPG/Rad2"/>
</dbReference>
<reference evidence="14" key="1">
    <citation type="submission" date="2022-03" db="EMBL/GenBank/DDBJ databases">
        <title>Draft genome sequence of Aduncisulcus paluster, a free-living microaerophilic Fornicata.</title>
        <authorList>
            <person name="Yuyama I."/>
            <person name="Kume K."/>
            <person name="Tamura T."/>
            <person name="Inagaki Y."/>
            <person name="Hashimoto T."/>
        </authorList>
    </citation>
    <scope>NUCLEOTIDE SEQUENCE</scope>
    <source>
        <strain evidence="14">NY0171</strain>
    </source>
</reference>
<name>A0ABQ5K6C7_9EUKA</name>
<dbReference type="EC" id="3.1.-.-" evidence="10"/>
<evidence type="ECO:0000256" key="6">
    <source>
        <dbReference type="ARBA" id="ARBA00022801"/>
    </source>
</evidence>
<dbReference type="GO" id="GO:0004519">
    <property type="term" value="F:endonuclease activity"/>
    <property type="evidence" value="ECO:0007669"/>
    <property type="project" value="UniProtKB-KW"/>
</dbReference>
<keyword evidence="5 10" id="KW-0227">DNA damage</keyword>
<dbReference type="PROSITE" id="PS00842">
    <property type="entry name" value="XPG_2"/>
    <property type="match status" value="1"/>
</dbReference>
<evidence type="ECO:0000256" key="3">
    <source>
        <dbReference type="ARBA" id="ARBA00022723"/>
    </source>
</evidence>
<feature type="compositionally biased region" description="Basic residues" evidence="11">
    <location>
        <begin position="375"/>
        <end position="387"/>
    </location>
</feature>
<dbReference type="InterPro" id="IPR006085">
    <property type="entry name" value="XPG_DNA_repair_N"/>
</dbReference>
<keyword evidence="15" id="KW-1185">Reference proteome</keyword>
<dbReference type="HAMAP" id="MF_00614">
    <property type="entry name" value="Fen"/>
    <property type="match status" value="1"/>
</dbReference>
<evidence type="ECO:0000256" key="2">
    <source>
        <dbReference type="ARBA" id="ARBA00022722"/>
    </source>
</evidence>
<comment type="similarity">
    <text evidence="10">Belongs to the XPG/RAD2 endonuclease family. FEN1 subfamily.</text>
</comment>
<evidence type="ECO:0000259" key="13">
    <source>
        <dbReference type="SMART" id="SM00485"/>
    </source>
</evidence>
<feature type="region of interest" description="Disordered" evidence="11">
    <location>
        <begin position="341"/>
        <end position="387"/>
    </location>
</feature>
<comment type="function">
    <text evidence="10">Structure-specific nuclease with 5'-flap endonuclease and 5'-3' exonuclease activities involved in DNA replication and repair. During DNA replication, cleaves the 5'-overhanging flap structure that is generated by displacement synthesis when DNA polymerase encounters the 5'-end of a downstream Okazaki fragment. It enters the flap from the 5'-end and then tracks to cleave the flap base, leaving a nick for ligation. Also involved in the long patch base excision repair (LP-BER) pathway, by cleaving within the apurinic/apyrimidinic (AP) site-terminated flap. Acts as a genome stabilization factor that prevents flaps from equilibrating into structures that lead to duplications and deletions. Also possesses 5'-3' exonuclease activity on nicked or gapped double-stranded DNA, and exhibits RNase H activity. Also involved in replication and repair of rDNA and in repairing mitochondrial DNA.</text>
</comment>
<evidence type="ECO:0000256" key="11">
    <source>
        <dbReference type="SAM" id="MobiDB-lite"/>
    </source>
</evidence>
<evidence type="ECO:0000313" key="15">
    <source>
        <dbReference type="Proteomes" id="UP001057375"/>
    </source>
</evidence>
<dbReference type="PROSITE" id="PS00841">
    <property type="entry name" value="XPG_1"/>
    <property type="match status" value="1"/>
</dbReference>
<keyword evidence="4 10" id="KW-0255">Endonuclease</keyword>
<comment type="caution">
    <text evidence="14">The sequence shown here is derived from an EMBL/GenBank/DDBJ whole genome shotgun (WGS) entry which is preliminary data.</text>
</comment>
<keyword evidence="1 10" id="KW-0235">DNA replication</keyword>
<keyword evidence="10" id="KW-0496">Mitochondrion</keyword>
<dbReference type="Pfam" id="PF00867">
    <property type="entry name" value="XPG_I"/>
    <property type="match status" value="1"/>
</dbReference>
<dbReference type="Gene3D" id="3.40.50.1010">
    <property type="entry name" value="5'-nuclease"/>
    <property type="match status" value="1"/>
</dbReference>
<keyword evidence="10" id="KW-0597">Phosphoprotein</keyword>
<feature type="domain" description="XPG N-terminal" evidence="13">
    <location>
        <begin position="1"/>
        <end position="108"/>
    </location>
</feature>
<dbReference type="InterPro" id="IPR006086">
    <property type="entry name" value="XPG-I_dom"/>
</dbReference>
<evidence type="ECO:0000256" key="10">
    <source>
        <dbReference type="HAMAP-Rule" id="MF_03140"/>
    </source>
</evidence>
<keyword evidence="3 10" id="KW-0479">Metal-binding</keyword>
<organism evidence="14 15">
    <name type="scientific">Aduncisulcus paluster</name>
    <dbReference type="NCBI Taxonomy" id="2918883"/>
    <lineage>
        <taxon>Eukaryota</taxon>
        <taxon>Metamonada</taxon>
        <taxon>Carpediemonas-like organisms</taxon>
        <taxon>Aduncisulcus</taxon>
    </lineage>
</organism>
<keyword evidence="8 10" id="KW-0460">Magnesium</keyword>
<dbReference type="InterPro" id="IPR029060">
    <property type="entry name" value="PIN-like_dom_sf"/>
</dbReference>
<dbReference type="CDD" id="cd09867">
    <property type="entry name" value="PIN_FEN1"/>
    <property type="match status" value="1"/>
</dbReference>
<accession>A0ABQ5K6C7</accession>
<keyword evidence="10" id="KW-0539">Nucleus</keyword>
<dbReference type="SMART" id="SM00485">
    <property type="entry name" value="XPGN"/>
    <property type="match status" value="1"/>
</dbReference>
<dbReference type="Pfam" id="PF00752">
    <property type="entry name" value="XPG_N"/>
    <property type="match status" value="1"/>
</dbReference>
<evidence type="ECO:0000256" key="9">
    <source>
        <dbReference type="ARBA" id="ARBA00023204"/>
    </source>
</evidence>
<keyword evidence="9 10" id="KW-0234">DNA repair</keyword>